<protein>
    <recommendedName>
        <fullName evidence="3">Tc1-like transposase DDE domain-containing protein</fullName>
    </recommendedName>
</protein>
<feature type="non-terminal residue" evidence="1">
    <location>
        <position position="1"/>
    </location>
</feature>
<name>A0A6A4GUU4_9AGAR</name>
<dbReference type="Proteomes" id="UP000799118">
    <property type="component" value="Unassembled WGS sequence"/>
</dbReference>
<dbReference type="AlphaFoldDB" id="A0A6A4GUU4"/>
<dbReference type="EMBL" id="ML769689">
    <property type="protein sequence ID" value="KAE9389599.1"/>
    <property type="molecule type" value="Genomic_DNA"/>
</dbReference>
<dbReference type="InterPro" id="IPR036397">
    <property type="entry name" value="RNaseH_sf"/>
</dbReference>
<evidence type="ECO:0008006" key="3">
    <source>
        <dbReference type="Google" id="ProtNLM"/>
    </source>
</evidence>
<evidence type="ECO:0000313" key="2">
    <source>
        <dbReference type="Proteomes" id="UP000799118"/>
    </source>
</evidence>
<evidence type="ECO:0000313" key="1">
    <source>
        <dbReference type="EMBL" id="KAE9389599.1"/>
    </source>
</evidence>
<accession>A0A6A4GUU4</accession>
<proteinExistence type="predicted"/>
<keyword evidence="2" id="KW-1185">Reference proteome</keyword>
<dbReference type="Gene3D" id="3.30.420.10">
    <property type="entry name" value="Ribonuclease H-like superfamily/Ribonuclease H"/>
    <property type="match status" value="1"/>
</dbReference>
<dbReference type="GO" id="GO:0003676">
    <property type="term" value="F:nucleic acid binding"/>
    <property type="evidence" value="ECO:0007669"/>
    <property type="project" value="InterPro"/>
</dbReference>
<dbReference type="OrthoDB" id="2683046at2759"/>
<reference evidence="1" key="1">
    <citation type="journal article" date="2019" name="Environ. Microbiol.">
        <title>Fungal ecological strategies reflected in gene transcription - a case study of two litter decomposers.</title>
        <authorList>
            <person name="Barbi F."/>
            <person name="Kohler A."/>
            <person name="Barry K."/>
            <person name="Baskaran P."/>
            <person name="Daum C."/>
            <person name="Fauchery L."/>
            <person name="Ihrmark K."/>
            <person name="Kuo A."/>
            <person name="LaButti K."/>
            <person name="Lipzen A."/>
            <person name="Morin E."/>
            <person name="Grigoriev I.V."/>
            <person name="Henrissat B."/>
            <person name="Lindahl B."/>
            <person name="Martin F."/>
        </authorList>
    </citation>
    <scope>NUCLEOTIDE SEQUENCE</scope>
    <source>
        <strain evidence="1">JB14</strain>
    </source>
</reference>
<organism evidence="1 2">
    <name type="scientific">Gymnopus androsaceus JB14</name>
    <dbReference type="NCBI Taxonomy" id="1447944"/>
    <lineage>
        <taxon>Eukaryota</taxon>
        <taxon>Fungi</taxon>
        <taxon>Dikarya</taxon>
        <taxon>Basidiomycota</taxon>
        <taxon>Agaricomycotina</taxon>
        <taxon>Agaricomycetes</taxon>
        <taxon>Agaricomycetidae</taxon>
        <taxon>Agaricales</taxon>
        <taxon>Marasmiineae</taxon>
        <taxon>Omphalotaceae</taxon>
        <taxon>Gymnopus</taxon>
    </lineage>
</organism>
<sequence>QDNDPKYMSKLSKEWLEENNVKVLPWPANSPDMSLTEHALGKLERHVRQHGCQPSLQEELWQILQEESKDCKTLYEGPIRSAISQGMVYQVQKQTRKRNRPRSKTCDIFACRAPLDPGIFL</sequence>
<gene>
    <name evidence="1" type="ORF">BT96DRAFT_834663</name>
</gene>